<keyword evidence="2" id="KW-1133">Transmembrane helix</keyword>
<evidence type="ECO:0008006" key="5">
    <source>
        <dbReference type="Google" id="ProtNLM"/>
    </source>
</evidence>
<sequence>MNKSKNSDKLGQRLQRISADIKLYIEKRLELVMLNAGEYISGWMAASVQRTAGVLLLLGGVCFLLVALAIYLGDLLGSESLGFVLVSLPLLFSGLLFVYLKPEAMRDRLEQLFEAEVIKAVNETKESKQKKLEATDLNRSNTEKDN</sequence>
<accession>A0A5D3YP81</accession>
<dbReference type="OrthoDB" id="1525123at2"/>
<feature type="region of interest" description="Disordered" evidence="1">
    <location>
        <begin position="125"/>
        <end position="146"/>
    </location>
</feature>
<evidence type="ECO:0000313" key="3">
    <source>
        <dbReference type="EMBL" id="TYP95512.1"/>
    </source>
</evidence>
<keyword evidence="4" id="KW-1185">Reference proteome</keyword>
<evidence type="ECO:0000256" key="1">
    <source>
        <dbReference type="SAM" id="MobiDB-lite"/>
    </source>
</evidence>
<feature type="transmembrane region" description="Helical" evidence="2">
    <location>
        <begin position="80"/>
        <end position="100"/>
    </location>
</feature>
<dbReference type="Proteomes" id="UP000324595">
    <property type="component" value="Unassembled WGS sequence"/>
</dbReference>
<proteinExistence type="predicted"/>
<name>A0A5D3YP81_9BACT</name>
<protein>
    <recommendedName>
        <fullName evidence="5">Holin-X, holin superfamily III</fullName>
    </recommendedName>
</protein>
<dbReference type="RefSeq" id="WP_148898179.1">
    <property type="nucleotide sequence ID" value="NZ_VNHY01000001.1"/>
</dbReference>
<organism evidence="3 4">
    <name type="scientific">Fodinibius salinus</name>
    <dbReference type="NCBI Taxonomy" id="860790"/>
    <lineage>
        <taxon>Bacteria</taxon>
        <taxon>Pseudomonadati</taxon>
        <taxon>Balneolota</taxon>
        <taxon>Balneolia</taxon>
        <taxon>Balneolales</taxon>
        <taxon>Balneolaceae</taxon>
        <taxon>Fodinibius</taxon>
    </lineage>
</organism>
<feature type="transmembrane region" description="Helical" evidence="2">
    <location>
        <begin position="54"/>
        <end position="74"/>
    </location>
</feature>
<dbReference type="AlphaFoldDB" id="A0A5D3YP81"/>
<dbReference type="EMBL" id="VNHY01000001">
    <property type="protein sequence ID" value="TYP95512.1"/>
    <property type="molecule type" value="Genomic_DNA"/>
</dbReference>
<keyword evidence="2" id="KW-0472">Membrane</keyword>
<gene>
    <name evidence="3" type="ORF">LX73_0819</name>
</gene>
<reference evidence="3 4" key="1">
    <citation type="submission" date="2019-07" db="EMBL/GenBank/DDBJ databases">
        <title>Genomic Encyclopedia of Archaeal and Bacterial Type Strains, Phase II (KMG-II): from individual species to whole genera.</title>
        <authorList>
            <person name="Goeker M."/>
        </authorList>
    </citation>
    <scope>NUCLEOTIDE SEQUENCE [LARGE SCALE GENOMIC DNA]</scope>
    <source>
        <strain evidence="3 4">DSM 21935</strain>
    </source>
</reference>
<evidence type="ECO:0000313" key="4">
    <source>
        <dbReference type="Proteomes" id="UP000324595"/>
    </source>
</evidence>
<evidence type="ECO:0000256" key="2">
    <source>
        <dbReference type="SAM" id="Phobius"/>
    </source>
</evidence>
<keyword evidence="2" id="KW-0812">Transmembrane</keyword>
<comment type="caution">
    <text evidence="3">The sequence shown here is derived from an EMBL/GenBank/DDBJ whole genome shotgun (WGS) entry which is preliminary data.</text>
</comment>